<feature type="region of interest" description="Disordered" evidence="1">
    <location>
        <begin position="196"/>
        <end position="218"/>
    </location>
</feature>
<evidence type="ECO:0000256" key="1">
    <source>
        <dbReference type="SAM" id="MobiDB-lite"/>
    </source>
</evidence>
<feature type="compositionally biased region" description="Basic residues" evidence="1">
    <location>
        <begin position="209"/>
        <end position="218"/>
    </location>
</feature>
<evidence type="ECO:0000313" key="3">
    <source>
        <dbReference type="Proteomes" id="UP000322699"/>
    </source>
</evidence>
<dbReference type="Proteomes" id="UP000322699">
    <property type="component" value="Unassembled WGS sequence"/>
</dbReference>
<sequence>MMRAPLAQSVLRPRTIVLPPHRFAQIIRKHAMQKFPKQPKRYLTPLSFPNQWWRFSTQRRKVAETQSRKRFEDGTSLRPRALATLRFDSLNTETTFEEPRKGAGYQKQKFSKQPKRHLTPSSCSSLETLMRKWAKRWRGKTIMRAPLAQSVLRPRTIVLPLHRFAQLIREQAMQKFPKQPKRYLTPLSSLNTETTFEEPRKGAGYQKQKFPKQPKRHLTPSSCSSLETLMRKWAKRWRGKTIMRAPLAQSVLRPRTIVLPLHRFAQLIREQAMQKFPKQPKRYLTPLCFARKALSWSNLKMLAFARCAHIPSGTTRW</sequence>
<organism evidence="2 3">
    <name type="scientific">Rubripirellula obstinata</name>
    <dbReference type="NCBI Taxonomy" id="406547"/>
    <lineage>
        <taxon>Bacteria</taxon>
        <taxon>Pseudomonadati</taxon>
        <taxon>Planctomycetota</taxon>
        <taxon>Planctomycetia</taxon>
        <taxon>Pirellulales</taxon>
        <taxon>Pirellulaceae</taxon>
        <taxon>Rubripirellula</taxon>
    </lineage>
</organism>
<gene>
    <name evidence="2" type="ORF">LF1_02190</name>
</gene>
<dbReference type="AlphaFoldDB" id="A0A5B1CDQ8"/>
<dbReference type="EMBL" id="VRLW01000001">
    <property type="protein sequence ID" value="KAA1257730.1"/>
    <property type="molecule type" value="Genomic_DNA"/>
</dbReference>
<keyword evidence="3" id="KW-1185">Reference proteome</keyword>
<protein>
    <submittedName>
        <fullName evidence="2">Uncharacterized protein</fullName>
    </submittedName>
</protein>
<name>A0A5B1CDQ8_9BACT</name>
<accession>A0A5B1CDQ8</accession>
<feature type="compositionally biased region" description="Basic residues" evidence="1">
    <location>
        <begin position="109"/>
        <end position="118"/>
    </location>
</feature>
<feature type="region of interest" description="Disordered" evidence="1">
    <location>
        <begin position="95"/>
        <end position="121"/>
    </location>
</feature>
<proteinExistence type="predicted"/>
<evidence type="ECO:0000313" key="2">
    <source>
        <dbReference type="EMBL" id="KAA1257730.1"/>
    </source>
</evidence>
<comment type="caution">
    <text evidence="2">The sequence shown here is derived from an EMBL/GenBank/DDBJ whole genome shotgun (WGS) entry which is preliminary data.</text>
</comment>
<reference evidence="2 3" key="1">
    <citation type="submission" date="2019-08" db="EMBL/GenBank/DDBJ databases">
        <title>Deep-cultivation of Planctomycetes and their phenomic and genomic characterization uncovers novel biology.</title>
        <authorList>
            <person name="Wiegand S."/>
            <person name="Jogler M."/>
            <person name="Boedeker C."/>
            <person name="Pinto D."/>
            <person name="Vollmers J."/>
            <person name="Rivas-Marin E."/>
            <person name="Kohn T."/>
            <person name="Peeters S.H."/>
            <person name="Heuer A."/>
            <person name="Rast P."/>
            <person name="Oberbeckmann S."/>
            <person name="Bunk B."/>
            <person name="Jeske O."/>
            <person name="Meyerdierks A."/>
            <person name="Storesund J.E."/>
            <person name="Kallscheuer N."/>
            <person name="Luecker S."/>
            <person name="Lage O.M."/>
            <person name="Pohl T."/>
            <person name="Merkel B.J."/>
            <person name="Hornburger P."/>
            <person name="Mueller R.-W."/>
            <person name="Bruemmer F."/>
            <person name="Labrenz M."/>
            <person name="Spormann A.M."/>
            <person name="Op Den Camp H."/>
            <person name="Overmann J."/>
            <person name="Amann R."/>
            <person name="Jetten M.S.M."/>
            <person name="Mascher T."/>
            <person name="Medema M.H."/>
            <person name="Devos D.P."/>
            <person name="Kaster A.-K."/>
            <person name="Ovreas L."/>
            <person name="Rohde M."/>
            <person name="Galperin M.Y."/>
            <person name="Jogler C."/>
        </authorList>
    </citation>
    <scope>NUCLEOTIDE SEQUENCE [LARGE SCALE GENOMIC DNA]</scope>
    <source>
        <strain evidence="2 3">LF1</strain>
    </source>
</reference>